<feature type="domain" description="TRUD" evidence="6">
    <location>
        <begin position="293"/>
        <end position="545"/>
    </location>
</feature>
<dbReference type="InterPro" id="IPR011760">
    <property type="entry name" value="PsdUridine_synth_TruD_insert"/>
</dbReference>
<evidence type="ECO:0000256" key="5">
    <source>
        <dbReference type="SAM" id="MobiDB-lite"/>
    </source>
</evidence>
<feature type="compositionally biased region" description="Basic and acidic residues" evidence="5">
    <location>
        <begin position="630"/>
        <end position="643"/>
    </location>
</feature>
<keyword evidence="2" id="KW-0819">tRNA processing</keyword>
<dbReference type="Pfam" id="PF01142">
    <property type="entry name" value="TruD"/>
    <property type="match status" value="1"/>
</dbReference>
<dbReference type="PIRSF" id="PIRSF037016">
    <property type="entry name" value="Pseudouridin_synth_euk_prd"/>
    <property type="match status" value="1"/>
</dbReference>
<evidence type="ECO:0000256" key="2">
    <source>
        <dbReference type="ARBA" id="ARBA00022694"/>
    </source>
</evidence>
<dbReference type="SUPFAM" id="SSF55120">
    <property type="entry name" value="Pseudouridine synthase"/>
    <property type="match status" value="1"/>
</dbReference>
<evidence type="ECO:0000259" key="6">
    <source>
        <dbReference type="PROSITE" id="PS50984"/>
    </source>
</evidence>
<accession>A0A5N5SWP0</accession>
<evidence type="ECO:0000256" key="4">
    <source>
        <dbReference type="ARBA" id="ARBA00036943"/>
    </source>
</evidence>
<dbReference type="InterPro" id="IPR042214">
    <property type="entry name" value="TruD_catalytic"/>
</dbReference>
<proteinExistence type="inferred from homology"/>
<dbReference type="PANTHER" id="PTHR13326">
    <property type="entry name" value="TRNA PSEUDOURIDINE SYNTHASE D"/>
    <property type="match status" value="1"/>
</dbReference>
<dbReference type="PANTHER" id="PTHR13326:SF31">
    <property type="entry name" value="PSEUDOURIDYLATE SYNTHASE 7 HOMOLOG"/>
    <property type="match status" value="1"/>
</dbReference>
<comment type="caution">
    <text evidence="7">The sequence shown here is derived from an EMBL/GenBank/DDBJ whole genome shotgun (WGS) entry which is preliminary data.</text>
</comment>
<dbReference type="Proteomes" id="UP000326759">
    <property type="component" value="Unassembled WGS sequence"/>
</dbReference>
<evidence type="ECO:0000256" key="1">
    <source>
        <dbReference type="ARBA" id="ARBA00007953"/>
    </source>
</evidence>
<keyword evidence="8" id="KW-1185">Reference proteome</keyword>
<reference evidence="7 8" key="1">
    <citation type="journal article" date="2019" name="PLoS Biol.">
        <title>Sex chromosomes control vertical transmission of feminizing Wolbachia symbionts in an isopod.</title>
        <authorList>
            <person name="Becking T."/>
            <person name="Chebbi M.A."/>
            <person name="Giraud I."/>
            <person name="Moumen B."/>
            <person name="Laverre T."/>
            <person name="Caubet Y."/>
            <person name="Peccoud J."/>
            <person name="Gilbert C."/>
            <person name="Cordaux R."/>
        </authorList>
    </citation>
    <scope>NUCLEOTIDE SEQUENCE [LARGE SCALE GENOMIC DNA]</scope>
    <source>
        <strain evidence="7">ANa2</strain>
        <tissue evidence="7">Whole body excluding digestive tract and cuticle</tissue>
    </source>
</reference>
<dbReference type="InterPro" id="IPR020103">
    <property type="entry name" value="PsdUridine_synth_cat_dom_sf"/>
</dbReference>
<dbReference type="GO" id="GO:0005634">
    <property type="term" value="C:nucleus"/>
    <property type="evidence" value="ECO:0007669"/>
    <property type="project" value="TreeGrafter"/>
</dbReference>
<dbReference type="NCBIfam" id="TIGR00094">
    <property type="entry name" value="tRNA_TruD_broad"/>
    <property type="match status" value="1"/>
</dbReference>
<dbReference type="GO" id="GO:0009982">
    <property type="term" value="F:pseudouridine synthase activity"/>
    <property type="evidence" value="ECO:0007669"/>
    <property type="project" value="InterPro"/>
</dbReference>
<evidence type="ECO:0000256" key="3">
    <source>
        <dbReference type="ARBA" id="ARBA00023235"/>
    </source>
</evidence>
<dbReference type="EMBL" id="SEYY01019116">
    <property type="protein sequence ID" value="KAB7498646.1"/>
    <property type="molecule type" value="Genomic_DNA"/>
</dbReference>
<comment type="catalytic activity">
    <reaction evidence="4">
        <text>a uridine in tRNA = a pseudouridine in tRNA</text>
        <dbReference type="Rhea" id="RHEA:54572"/>
        <dbReference type="Rhea" id="RHEA-COMP:13339"/>
        <dbReference type="Rhea" id="RHEA-COMP:13934"/>
        <dbReference type="ChEBI" id="CHEBI:65314"/>
        <dbReference type="ChEBI" id="CHEBI:65315"/>
    </reaction>
</comment>
<organism evidence="7 8">
    <name type="scientific">Armadillidium nasatum</name>
    <dbReference type="NCBI Taxonomy" id="96803"/>
    <lineage>
        <taxon>Eukaryota</taxon>
        <taxon>Metazoa</taxon>
        <taxon>Ecdysozoa</taxon>
        <taxon>Arthropoda</taxon>
        <taxon>Crustacea</taxon>
        <taxon>Multicrustacea</taxon>
        <taxon>Malacostraca</taxon>
        <taxon>Eumalacostraca</taxon>
        <taxon>Peracarida</taxon>
        <taxon>Isopoda</taxon>
        <taxon>Oniscidea</taxon>
        <taxon>Crinocheta</taxon>
        <taxon>Armadillidiidae</taxon>
        <taxon>Armadillidium</taxon>
    </lineage>
</organism>
<dbReference type="Gene3D" id="3.30.2350.20">
    <property type="entry name" value="TruD, catalytic domain"/>
    <property type="match status" value="2"/>
</dbReference>
<evidence type="ECO:0000313" key="7">
    <source>
        <dbReference type="EMBL" id="KAB7498646.1"/>
    </source>
</evidence>
<dbReference type="PROSITE" id="PS50984">
    <property type="entry name" value="TRUD"/>
    <property type="match status" value="1"/>
</dbReference>
<dbReference type="HAMAP" id="MF_01082">
    <property type="entry name" value="TruD"/>
    <property type="match status" value="1"/>
</dbReference>
<comment type="similarity">
    <text evidence="1">Belongs to the pseudouridine synthase TruD family.</text>
</comment>
<keyword evidence="3" id="KW-0413">Isomerase</keyword>
<feature type="region of interest" description="Disordered" evidence="5">
    <location>
        <begin position="618"/>
        <end position="670"/>
    </location>
</feature>
<dbReference type="OrthoDB" id="447290at2759"/>
<dbReference type="GO" id="GO:0001522">
    <property type="term" value="P:pseudouridine synthesis"/>
    <property type="evidence" value="ECO:0007669"/>
    <property type="project" value="InterPro"/>
</dbReference>
<dbReference type="GO" id="GO:0003723">
    <property type="term" value="F:RNA binding"/>
    <property type="evidence" value="ECO:0007669"/>
    <property type="project" value="InterPro"/>
</dbReference>
<dbReference type="GO" id="GO:0008033">
    <property type="term" value="P:tRNA processing"/>
    <property type="evidence" value="ECO:0007669"/>
    <property type="project" value="UniProtKB-KW"/>
</dbReference>
<sequence length="670" mass="76094">MSIQVESSVGIKSYISNHNGFSAIIKQRYSDFLVNEIGQDGETVRLTSLEVVPVPTSVKNTIDTETQPSEIKDEEMELLKLLSGQMSLEQVKPSTFIIKTTGNDYIRKDFDMKNFKKVQINVDNVSKERRTVLHMYLKSKFPNLNCVTMDCDSSKYIVVTKKDGDSTYKRRVSWPASQRYLTFVLYKENIDTIDAVNIIQGKLKLKQNMLTYSGVKDKRAKTSQLVSVRQVAPQNIASAMSNFARIHVGNFTFRSKPLKLGNLLGNNFQIVLRDAKVEDSDFEAAVKSLKEKGFINYFGMQRFGSVNLSTHLIGKAILKGNFKEAIDMILRPHPADSESMLKAKRIWESKRDASEAFKTLASSRNSIEKQVFGALAKHGTSNFVTSIEKLPRNVSLMYVHAYQSYIWNSVVSKRIEKHGLKVLPGDLIYKEAKYKTILGNSGESKDEMKIGICDHDTFLEDCCDCEDLEDIDKSPVHVLSEDEAKQFDITEIVMPVPGIKSKYPENETKDWYSEFLEKDEITFDKLKHKVKTFRVGGTYRKVVIRIPNLNHFSCYYDDPTLPLLQSDLDVINNVDVSCNRLEHGKHKAIIVNFSLPTSSYATMALRELMKIETSSQFQESLNQTTSSTSKDSDVDMNGKKINEETSDNGIESNKRTCDFEENMNGKKMKT</sequence>
<protein>
    <submittedName>
        <fullName evidence="7">Pseudouridylate synthase 7-like protein</fullName>
    </submittedName>
</protein>
<gene>
    <name evidence="7" type="primary">PUS7</name>
    <name evidence="7" type="ORF">Anas_02823</name>
</gene>
<dbReference type="CDD" id="cd02576">
    <property type="entry name" value="PseudoU_synth_ScPUS7"/>
    <property type="match status" value="1"/>
</dbReference>
<evidence type="ECO:0000313" key="8">
    <source>
        <dbReference type="Proteomes" id="UP000326759"/>
    </source>
</evidence>
<dbReference type="InterPro" id="IPR001656">
    <property type="entry name" value="PsdUridine_synth_TruD"/>
</dbReference>
<name>A0A5N5SWP0_9CRUS</name>
<dbReference type="AlphaFoldDB" id="A0A5N5SWP0"/>